<evidence type="ECO:0000256" key="1">
    <source>
        <dbReference type="ARBA" id="ARBA00022734"/>
    </source>
</evidence>
<dbReference type="InterPro" id="IPR044156">
    <property type="entry name" value="Galectin-like"/>
</dbReference>
<name>A0A834BZR0_ORYME</name>
<evidence type="ECO:0000313" key="7">
    <source>
        <dbReference type="Proteomes" id="UP000646548"/>
    </source>
</evidence>
<dbReference type="AlphaFoldDB" id="A0A834BZR0"/>
<organism evidence="6 7">
    <name type="scientific">Oryzias melastigma</name>
    <name type="common">Marine medaka</name>
    <dbReference type="NCBI Taxonomy" id="30732"/>
    <lineage>
        <taxon>Eukaryota</taxon>
        <taxon>Metazoa</taxon>
        <taxon>Chordata</taxon>
        <taxon>Craniata</taxon>
        <taxon>Vertebrata</taxon>
        <taxon>Euteleostomi</taxon>
        <taxon>Actinopterygii</taxon>
        <taxon>Neopterygii</taxon>
        <taxon>Teleostei</taxon>
        <taxon>Neoteleostei</taxon>
        <taxon>Acanthomorphata</taxon>
        <taxon>Ovalentaria</taxon>
        <taxon>Atherinomorphae</taxon>
        <taxon>Beloniformes</taxon>
        <taxon>Adrianichthyidae</taxon>
        <taxon>Oryziinae</taxon>
        <taxon>Oryzias</taxon>
    </lineage>
</organism>
<dbReference type="Gene3D" id="2.60.120.200">
    <property type="match status" value="1"/>
</dbReference>
<dbReference type="PANTHER" id="PTHR11346:SF104">
    <property type="entry name" value="GALECTIN-2"/>
    <property type="match status" value="1"/>
</dbReference>
<dbReference type="Pfam" id="PF00337">
    <property type="entry name" value="Gal-bind_lectin"/>
    <property type="match status" value="1"/>
</dbReference>
<dbReference type="InterPro" id="IPR001079">
    <property type="entry name" value="Galectin_CRD"/>
</dbReference>
<dbReference type="PANTHER" id="PTHR11346">
    <property type="entry name" value="GALECTIN"/>
    <property type="match status" value="1"/>
</dbReference>
<evidence type="ECO:0000256" key="3">
    <source>
        <dbReference type="SAM" id="Coils"/>
    </source>
</evidence>
<accession>A0A834BZR0</accession>
<keyword evidence="3" id="KW-0175">Coiled coil</keyword>
<dbReference type="GO" id="GO:0030246">
    <property type="term" value="F:carbohydrate binding"/>
    <property type="evidence" value="ECO:0007669"/>
    <property type="project" value="UniProtKB-UniRule"/>
</dbReference>
<reference evidence="6" key="1">
    <citation type="journal article" name="BMC Genomics">
        <title>Long-read sequencing and de novo genome assembly of marine medaka (Oryzias melastigma).</title>
        <authorList>
            <person name="Liang P."/>
            <person name="Saqib H.S.A."/>
            <person name="Ni X."/>
            <person name="Shen Y."/>
        </authorList>
    </citation>
    <scope>NUCLEOTIDE SEQUENCE</scope>
    <source>
        <strain evidence="6">Bigg-433</strain>
    </source>
</reference>
<dbReference type="PROSITE" id="PS51304">
    <property type="entry name" value="GALECTIN"/>
    <property type="match status" value="1"/>
</dbReference>
<keyword evidence="1 2" id="KW-0430">Lectin</keyword>
<proteinExistence type="predicted"/>
<evidence type="ECO:0000313" key="6">
    <source>
        <dbReference type="EMBL" id="KAF6720070.1"/>
    </source>
</evidence>
<dbReference type="SMART" id="SM00908">
    <property type="entry name" value="Gal-bind_lectin"/>
    <property type="match status" value="1"/>
</dbReference>
<dbReference type="InterPro" id="IPR013320">
    <property type="entry name" value="ConA-like_dom_sf"/>
</dbReference>
<evidence type="ECO:0000259" key="5">
    <source>
        <dbReference type="PROSITE" id="PS51304"/>
    </source>
</evidence>
<feature type="domain" description="Galectin" evidence="5">
    <location>
        <begin position="4"/>
        <end position="135"/>
    </location>
</feature>
<feature type="region of interest" description="Disordered" evidence="4">
    <location>
        <begin position="172"/>
        <end position="192"/>
    </location>
</feature>
<gene>
    <name evidence="6" type="ORF">FQA47_025396</name>
</gene>
<protein>
    <recommendedName>
        <fullName evidence="2">Galectin</fullName>
    </recommendedName>
</protein>
<dbReference type="SMART" id="SM00276">
    <property type="entry name" value="GLECT"/>
    <property type="match status" value="1"/>
</dbReference>
<evidence type="ECO:0000256" key="2">
    <source>
        <dbReference type="RuleBase" id="RU102079"/>
    </source>
</evidence>
<sequence>MSMELELKNVALTAGEKLKVKGEILHDAERFQIDLGCDPEDLALHFNPRFHDDADGAVLVCNSKTGGCWGDEKREIDNPLQRGSDVKIVLKLSGDMFEVELPDGHEVQFPNRAGMDVITYIRITGDFKLTSLMGQQEARERRLQKEAKQQEHRLKGLQHQFQLLQMEARTSPVPDYTTSVPDPLEESGSDDRLPQVIHQPEVAQPVTALPYFSMDPRLEKVTK</sequence>
<dbReference type="EMBL" id="WKFB01000531">
    <property type="protein sequence ID" value="KAF6720070.1"/>
    <property type="molecule type" value="Genomic_DNA"/>
</dbReference>
<evidence type="ECO:0000256" key="4">
    <source>
        <dbReference type="SAM" id="MobiDB-lite"/>
    </source>
</evidence>
<dbReference type="CDD" id="cd00070">
    <property type="entry name" value="GLECT"/>
    <property type="match status" value="1"/>
</dbReference>
<dbReference type="FunFam" id="2.60.120.200:FF:000021">
    <property type="entry name" value="Galectin"/>
    <property type="match status" value="1"/>
</dbReference>
<feature type="coiled-coil region" evidence="3">
    <location>
        <begin position="133"/>
        <end position="167"/>
    </location>
</feature>
<dbReference type="Proteomes" id="UP000646548">
    <property type="component" value="Unassembled WGS sequence"/>
</dbReference>
<dbReference type="SUPFAM" id="SSF49899">
    <property type="entry name" value="Concanavalin A-like lectins/glucanases"/>
    <property type="match status" value="1"/>
</dbReference>
<comment type="caution">
    <text evidence="6">The sequence shown here is derived from an EMBL/GenBank/DDBJ whole genome shotgun (WGS) entry which is preliminary data.</text>
</comment>